<comment type="caution">
    <text evidence="5">The sequence shown here is derived from an EMBL/GenBank/DDBJ whole genome shotgun (WGS) entry which is preliminary data.</text>
</comment>
<organism evidence="5 6">
    <name type="scientific">Amycolatopsis coloradensis</name>
    <dbReference type="NCBI Taxonomy" id="76021"/>
    <lineage>
        <taxon>Bacteria</taxon>
        <taxon>Bacillati</taxon>
        <taxon>Actinomycetota</taxon>
        <taxon>Actinomycetes</taxon>
        <taxon>Pseudonocardiales</taxon>
        <taxon>Pseudonocardiaceae</taxon>
        <taxon>Amycolatopsis</taxon>
    </lineage>
</organism>
<evidence type="ECO:0000313" key="6">
    <source>
        <dbReference type="Proteomes" id="UP000187486"/>
    </source>
</evidence>
<dbReference type="RefSeq" id="WP_076165940.1">
    <property type="nucleotide sequence ID" value="NZ_JBEZVB010000025.1"/>
</dbReference>
<keyword evidence="5" id="KW-0131">Cell cycle</keyword>
<keyword evidence="5" id="KW-0132">Cell division</keyword>
<feature type="binding site" evidence="3">
    <location>
        <begin position="227"/>
        <end position="234"/>
    </location>
    <ligand>
        <name>ATP</name>
        <dbReference type="ChEBI" id="CHEBI:30616"/>
    </ligand>
</feature>
<evidence type="ECO:0000256" key="3">
    <source>
        <dbReference type="PROSITE-ProRule" id="PRU00289"/>
    </source>
</evidence>
<dbReference type="GO" id="GO:0051301">
    <property type="term" value="P:cell division"/>
    <property type="evidence" value="ECO:0007669"/>
    <property type="project" value="UniProtKB-KW"/>
</dbReference>
<feature type="domain" description="FtsK" evidence="4">
    <location>
        <begin position="200"/>
        <end position="390"/>
    </location>
</feature>
<dbReference type="PANTHER" id="PTHR22683">
    <property type="entry name" value="SPORULATION PROTEIN RELATED"/>
    <property type="match status" value="1"/>
</dbReference>
<dbReference type="SMART" id="SM00382">
    <property type="entry name" value="AAA"/>
    <property type="match status" value="1"/>
</dbReference>
<dbReference type="GO" id="GO:0003677">
    <property type="term" value="F:DNA binding"/>
    <property type="evidence" value="ECO:0007669"/>
    <property type="project" value="InterPro"/>
</dbReference>
<gene>
    <name evidence="5" type="ORF">BS329_32880</name>
</gene>
<dbReference type="Gene3D" id="3.40.50.300">
    <property type="entry name" value="P-loop containing nucleotide triphosphate hydrolases"/>
    <property type="match status" value="1"/>
</dbReference>
<evidence type="ECO:0000313" key="5">
    <source>
        <dbReference type="EMBL" id="OLZ45241.1"/>
    </source>
</evidence>
<reference evidence="5 6" key="1">
    <citation type="submission" date="2016-01" db="EMBL/GenBank/DDBJ databases">
        <title>Amycolatopsis coloradensis genome sequencing and assembly.</title>
        <authorList>
            <person name="Mayilraj S."/>
        </authorList>
    </citation>
    <scope>NUCLEOTIDE SEQUENCE [LARGE SCALE GENOMIC DNA]</scope>
    <source>
        <strain evidence="5 6">DSM 44225</strain>
    </source>
</reference>
<proteinExistence type="predicted"/>
<keyword evidence="1 3" id="KW-0547">Nucleotide-binding</keyword>
<accession>A0A1R0KHJ4</accession>
<dbReference type="InterPro" id="IPR003593">
    <property type="entry name" value="AAA+_ATPase"/>
</dbReference>
<keyword evidence="6" id="KW-1185">Reference proteome</keyword>
<evidence type="ECO:0000256" key="2">
    <source>
        <dbReference type="ARBA" id="ARBA00022840"/>
    </source>
</evidence>
<dbReference type="STRING" id="76021.BS329_32880"/>
<dbReference type="Pfam" id="PF01580">
    <property type="entry name" value="FtsK_SpoIIIE"/>
    <property type="match status" value="1"/>
</dbReference>
<name>A0A1R0KHJ4_9PSEU</name>
<dbReference type="SUPFAM" id="SSF52540">
    <property type="entry name" value="P-loop containing nucleoside triphosphate hydrolases"/>
    <property type="match status" value="1"/>
</dbReference>
<dbReference type="InterPro" id="IPR050206">
    <property type="entry name" value="FtsK/SpoIIIE/SftA"/>
</dbReference>
<dbReference type="InterPro" id="IPR002543">
    <property type="entry name" value="FtsK_dom"/>
</dbReference>
<dbReference type="GO" id="GO:0005524">
    <property type="term" value="F:ATP binding"/>
    <property type="evidence" value="ECO:0007669"/>
    <property type="project" value="UniProtKB-UniRule"/>
</dbReference>
<keyword evidence="2 3" id="KW-0067">ATP-binding</keyword>
<evidence type="ECO:0000256" key="1">
    <source>
        <dbReference type="ARBA" id="ARBA00022741"/>
    </source>
</evidence>
<dbReference type="PANTHER" id="PTHR22683:SF41">
    <property type="entry name" value="DNA TRANSLOCASE FTSK"/>
    <property type="match status" value="1"/>
</dbReference>
<dbReference type="EMBL" id="MQUQ01000020">
    <property type="protein sequence ID" value="OLZ45241.1"/>
    <property type="molecule type" value="Genomic_DNA"/>
</dbReference>
<evidence type="ECO:0000259" key="4">
    <source>
        <dbReference type="PROSITE" id="PS50901"/>
    </source>
</evidence>
<dbReference type="OrthoDB" id="3217500at2"/>
<dbReference type="InterPro" id="IPR027417">
    <property type="entry name" value="P-loop_NTPase"/>
</dbReference>
<protein>
    <submittedName>
        <fullName evidence="5">Cell division protein FtsK</fullName>
    </submittedName>
</protein>
<sequence>MRHKKKFESVKSFRRVGGEFRALKWTVRHPGSVLTPGALTASGIELGWSTTGGIVGGTAVGLCTWYRAHPDTFDHYAAPRMRAWRRRWSVYFGPKFNKALRACDLYTTDRKTGQERFPRVIRVRSYSPSVDTITLALAPGQGRRSFDDKLEILADTLKVERIAIERPKPGYVALILERSEPFTETIPAPEMPEESDAVDPGDIYIGETEYGSEWRQGIGSRHIFIAGATGAGKNSVVLAILRGLAPLIRDGLVRLWICDPKQLEFAKLAGIAHRYADDEGKCAELVDAYLEDLRAVQRMFASTGTRKITMSRETPLNVLILDEIGALLAYGDGSIGRVLRKNLAIVGSQGRATGHSMIAAVQEPTKDTVPIRELFPVRICMRVTALSHVDMVLGDGARLRGALADEIPDMPETAGIGYVIRQKTRTPIRVRAAYTDDGDLDDLVAFVRSGWMGESRLTVVA</sequence>
<dbReference type="AlphaFoldDB" id="A0A1R0KHJ4"/>
<dbReference type="Proteomes" id="UP000187486">
    <property type="component" value="Unassembled WGS sequence"/>
</dbReference>
<dbReference type="PROSITE" id="PS50901">
    <property type="entry name" value="FTSK"/>
    <property type="match status" value="1"/>
</dbReference>